<dbReference type="PANTHER" id="PTHR10724:SF10">
    <property type="entry name" value="S1 RNA-BINDING DOMAIN-CONTAINING PROTEIN 1"/>
    <property type="match status" value="1"/>
</dbReference>
<dbReference type="CDD" id="cd05685">
    <property type="entry name" value="S1_Tex"/>
    <property type="match status" value="1"/>
</dbReference>
<dbReference type="SUPFAM" id="SSF53098">
    <property type="entry name" value="Ribonuclease H-like"/>
    <property type="match status" value="1"/>
</dbReference>
<dbReference type="InterPro" id="IPR012337">
    <property type="entry name" value="RNaseH-like_sf"/>
</dbReference>
<feature type="domain" description="S1 motif" evidence="5">
    <location>
        <begin position="650"/>
        <end position="719"/>
    </location>
</feature>
<dbReference type="FunFam" id="1.10.10.650:FF:000001">
    <property type="entry name" value="S1 RNA-binding domain 1"/>
    <property type="match status" value="1"/>
</dbReference>
<evidence type="ECO:0000313" key="7">
    <source>
        <dbReference type="Proteomes" id="UP000046176"/>
    </source>
</evidence>
<dbReference type="InterPro" id="IPR041692">
    <property type="entry name" value="HHH_9"/>
</dbReference>
<evidence type="ECO:0000256" key="1">
    <source>
        <dbReference type="ARBA" id="ARBA00025604"/>
    </source>
</evidence>
<dbReference type="InterPro" id="IPR037027">
    <property type="entry name" value="YqgF/RNaseH-like_dom_sf"/>
</dbReference>
<dbReference type="InterPro" id="IPR010994">
    <property type="entry name" value="RuvA_2-like"/>
</dbReference>
<dbReference type="FunFam" id="2.40.50.140:FF:000051">
    <property type="entry name" value="RNA-binding transcriptional accessory protein"/>
    <property type="match status" value="1"/>
</dbReference>
<dbReference type="GO" id="GO:0003729">
    <property type="term" value="F:mRNA binding"/>
    <property type="evidence" value="ECO:0007669"/>
    <property type="project" value="UniProtKB-ARBA"/>
</dbReference>
<dbReference type="InterPro" id="IPR012340">
    <property type="entry name" value="NA-bd_OB-fold"/>
</dbReference>
<dbReference type="Pfam" id="PF12836">
    <property type="entry name" value="HHH_3"/>
    <property type="match status" value="1"/>
</dbReference>
<evidence type="ECO:0000256" key="2">
    <source>
        <dbReference type="ARBA" id="ARBA00035293"/>
    </source>
</evidence>
<name>A0A0T7F8X0_NEOGA</name>
<dbReference type="EMBL" id="CCRH01000001">
    <property type="protein sequence ID" value="CDZ31465.1"/>
    <property type="molecule type" value="Genomic_DNA"/>
</dbReference>
<dbReference type="SUPFAM" id="SSF47781">
    <property type="entry name" value="RuvA domain 2-like"/>
    <property type="match status" value="2"/>
</dbReference>
<dbReference type="InterPro" id="IPR023319">
    <property type="entry name" value="Tex-like_HTH_dom_sf"/>
</dbReference>
<dbReference type="PROSITE" id="PS50126">
    <property type="entry name" value="S1"/>
    <property type="match status" value="1"/>
</dbReference>
<dbReference type="InterPro" id="IPR006641">
    <property type="entry name" value="YqgF/RNaseH-like_dom"/>
</dbReference>
<dbReference type="Pfam" id="PF17674">
    <property type="entry name" value="HHH_9"/>
    <property type="match status" value="1"/>
</dbReference>
<gene>
    <name evidence="6" type="ORF">NGAL_HAMBI1145_02270</name>
</gene>
<dbReference type="Gene3D" id="3.30.420.140">
    <property type="entry name" value="YqgF/RNase H-like domain"/>
    <property type="match status" value="1"/>
</dbReference>
<evidence type="ECO:0000259" key="5">
    <source>
        <dbReference type="PROSITE" id="PS50126"/>
    </source>
</evidence>
<dbReference type="FunFam" id="1.10.150.310:FF:000001">
    <property type="entry name" value="RNA-binding transcriptional accessory protein"/>
    <property type="match status" value="1"/>
</dbReference>
<dbReference type="SMART" id="SM00316">
    <property type="entry name" value="S1"/>
    <property type="match status" value="1"/>
</dbReference>
<dbReference type="SMART" id="SM00732">
    <property type="entry name" value="YqgFc"/>
    <property type="match status" value="1"/>
</dbReference>
<dbReference type="GO" id="GO:0005829">
    <property type="term" value="C:cytosol"/>
    <property type="evidence" value="ECO:0007669"/>
    <property type="project" value="TreeGrafter"/>
</dbReference>
<dbReference type="PANTHER" id="PTHR10724">
    <property type="entry name" value="30S RIBOSOMAL PROTEIN S1"/>
    <property type="match status" value="1"/>
</dbReference>
<dbReference type="Proteomes" id="UP000046176">
    <property type="component" value="Unassembled WGS sequence"/>
</dbReference>
<dbReference type="Pfam" id="PF00575">
    <property type="entry name" value="S1"/>
    <property type="match status" value="1"/>
</dbReference>
<dbReference type="InterPro" id="IPR018974">
    <property type="entry name" value="Tex-like_N"/>
</dbReference>
<dbReference type="InterPro" id="IPR050437">
    <property type="entry name" value="Ribos_protein_bS1-like"/>
</dbReference>
<dbReference type="InterPro" id="IPR023323">
    <property type="entry name" value="Tex-like_dom_sf"/>
</dbReference>
<dbReference type="GO" id="GO:0006412">
    <property type="term" value="P:translation"/>
    <property type="evidence" value="ECO:0007669"/>
    <property type="project" value="TreeGrafter"/>
</dbReference>
<dbReference type="AlphaFoldDB" id="A0A0T7F8X0"/>
<dbReference type="SUPFAM" id="SSF50249">
    <property type="entry name" value="Nucleic acid-binding proteins"/>
    <property type="match status" value="1"/>
</dbReference>
<proteinExistence type="predicted"/>
<dbReference type="InterPro" id="IPR055179">
    <property type="entry name" value="Tex-like_central_region"/>
</dbReference>
<evidence type="ECO:0000313" key="6">
    <source>
        <dbReference type="EMBL" id="CDZ31465.1"/>
    </source>
</evidence>
<accession>A0A0T7F8X0</accession>
<dbReference type="InterPro" id="IPR003029">
    <property type="entry name" value="S1_domain"/>
</dbReference>
<dbReference type="Pfam" id="PF22706">
    <property type="entry name" value="Tex_central_region"/>
    <property type="match status" value="1"/>
</dbReference>
<dbReference type="Gene3D" id="1.10.150.310">
    <property type="entry name" value="Tex RuvX-like domain-like"/>
    <property type="match status" value="1"/>
</dbReference>
<reference evidence="6 7" key="1">
    <citation type="submission" date="2014-08" db="EMBL/GenBank/DDBJ databases">
        <authorList>
            <person name="Chen Y.-H."/>
        </authorList>
    </citation>
    <scope>NUCLEOTIDE SEQUENCE [LARGE SCALE GENOMIC DNA]</scope>
</reference>
<dbReference type="Gene3D" id="1.10.3500.10">
    <property type="entry name" value="Tex N-terminal region-like"/>
    <property type="match status" value="1"/>
</dbReference>
<dbReference type="GO" id="GO:0003735">
    <property type="term" value="F:structural constituent of ribosome"/>
    <property type="evidence" value="ECO:0007669"/>
    <property type="project" value="TreeGrafter"/>
</dbReference>
<dbReference type="SUPFAM" id="SSF158832">
    <property type="entry name" value="Tex N-terminal region-like"/>
    <property type="match status" value="1"/>
</dbReference>
<dbReference type="InterPro" id="IPR044146">
    <property type="entry name" value="S1_Tex"/>
</dbReference>
<dbReference type="Pfam" id="PF09371">
    <property type="entry name" value="Tex_N"/>
    <property type="match status" value="1"/>
</dbReference>
<protein>
    <recommendedName>
        <fullName evidence="2">Small ribosomal subunit protein bS1</fullName>
    </recommendedName>
    <alternativeName>
        <fullName evidence="3">30S ribosomal protein S1</fullName>
    </alternativeName>
</protein>
<dbReference type="OrthoDB" id="9804714at2"/>
<comment type="function">
    <text evidence="1">Binds mRNA; thus facilitating recognition of the initiation point. It is needed to translate mRNA with a short Shine-Dalgarno (SD) purine-rich sequence.</text>
</comment>
<sequence length="765" mass="82696">MAADLRFLAAAIAAEINARPEQAAAAIGLIDEGATVPFIARYRKEVTGGLDDTQLRNLSERLVYLRELEARRSTIVDSVNSQGKMTDELAAKIGKATTKAELEDLYLPYKPKRRTRAEIARERGLGPLAEAIWADRSADPAKLAEAYVKDEVADVKGALEGARDIVAETISENADLLGRLRQHMRAGATLKARVVDGKQEAGAKFSDYFDHSERWATAPGHRALAMLRGWNEEFLTLTIEVDQDDPSPVKPAQRIIALAFDIRDRGAADRWLMEAAGWTWRVKLSVSLSLDLMRELRERAEEEAIHVFARNLKDLLLAAPAGSRTTMGLDPGIRTGVKVAIVDATGKLLETTTVYPFPPKNDIRGTQAELASLIRKHNVELIAIGNGTGSRETEKLVADMLLNLPGQKPTKVIVSEAGASVYSASETAALEFPGLDVSLRGAVSIARRLQDPLAELVKIEPKSIGVGQYQHDVDQGKLSRSLDAVVEDAVNAVGVDLNMASAPLLARVSGLSRSIAEAIVAHRDQNGAFASRRDLLKVARLGNRTFEQAAGFLRIPNGKEPLDSSAVHPEAYGVAKKIVAACGRDLRSLMGDSAALKALDPKRFIDETFGLPTVKDIIAELEKPGRDPRPSFKTATFAEGVDEITDLKPGMMLEGTVTNVAAFGAFVDIGVHQDGLVHVSQLADRFIKDPHEVVKAGDVVKVRVVEVDVKRKRIALTMRKDGGEAAPAPRGGGDVRPVNPKMMKTEKPSSQGAFGAALAEALKRK</sequence>
<dbReference type="FunFam" id="3.30.420.140:FF:000001">
    <property type="entry name" value="RNA-binding transcriptional accessory protein"/>
    <property type="match status" value="1"/>
</dbReference>
<dbReference type="Pfam" id="PF16921">
    <property type="entry name" value="Tex_YqgF"/>
    <property type="match status" value="1"/>
</dbReference>
<dbReference type="GO" id="GO:0006139">
    <property type="term" value="P:nucleobase-containing compound metabolic process"/>
    <property type="evidence" value="ECO:0007669"/>
    <property type="project" value="InterPro"/>
</dbReference>
<evidence type="ECO:0000256" key="3">
    <source>
        <dbReference type="ARBA" id="ARBA00035517"/>
    </source>
</evidence>
<dbReference type="InterPro" id="IPR032639">
    <property type="entry name" value="Tex_YqgF"/>
</dbReference>
<feature type="region of interest" description="Disordered" evidence="4">
    <location>
        <begin position="720"/>
        <end position="755"/>
    </location>
</feature>
<dbReference type="RefSeq" id="WP_046664585.1">
    <property type="nucleotide sequence ID" value="NZ_CCRH01000001.1"/>
</dbReference>
<organism evidence="6 7">
    <name type="scientific">Neorhizobium galegae bv. officinalis</name>
    <dbReference type="NCBI Taxonomy" id="323656"/>
    <lineage>
        <taxon>Bacteria</taxon>
        <taxon>Pseudomonadati</taxon>
        <taxon>Pseudomonadota</taxon>
        <taxon>Alphaproteobacteria</taxon>
        <taxon>Hyphomicrobiales</taxon>
        <taxon>Rhizobiaceae</taxon>
        <taxon>Rhizobium/Agrobacterium group</taxon>
        <taxon>Neorhizobium</taxon>
    </lineage>
</organism>
<dbReference type="Gene3D" id="2.40.50.140">
    <property type="entry name" value="Nucleic acid-binding proteins"/>
    <property type="match status" value="1"/>
</dbReference>
<dbReference type="Gene3D" id="1.10.10.650">
    <property type="entry name" value="RuvA domain 2-like"/>
    <property type="match status" value="1"/>
</dbReference>
<evidence type="ECO:0000256" key="4">
    <source>
        <dbReference type="SAM" id="MobiDB-lite"/>
    </source>
</evidence>